<accession>X0SQY6</accession>
<comment type="caution">
    <text evidence="1">The sequence shown here is derived from an EMBL/GenBank/DDBJ whole genome shotgun (WGS) entry which is preliminary data.</text>
</comment>
<dbReference type="AlphaFoldDB" id="X0SQY6"/>
<protein>
    <submittedName>
        <fullName evidence="1">Uncharacterized protein</fullName>
    </submittedName>
</protein>
<evidence type="ECO:0000313" key="1">
    <source>
        <dbReference type="EMBL" id="GAF78317.1"/>
    </source>
</evidence>
<sequence length="92" mass="10455">MKTKCKYCNKAHKRAKLDVMKAEWIPNAFCSDKCHSAYMIMHQIGRKRTGLIRVEDSSSLEVGKIMKLGSEVVMVESINDNEIGICKYETAN</sequence>
<gene>
    <name evidence="1" type="ORF">S01H1_06066</name>
</gene>
<dbReference type="EMBL" id="BARS01003149">
    <property type="protein sequence ID" value="GAF78317.1"/>
    <property type="molecule type" value="Genomic_DNA"/>
</dbReference>
<name>X0SQY6_9ZZZZ</name>
<organism evidence="1">
    <name type="scientific">marine sediment metagenome</name>
    <dbReference type="NCBI Taxonomy" id="412755"/>
    <lineage>
        <taxon>unclassified sequences</taxon>
        <taxon>metagenomes</taxon>
        <taxon>ecological metagenomes</taxon>
    </lineage>
</organism>
<reference evidence="1" key="1">
    <citation type="journal article" date="2014" name="Front. Microbiol.">
        <title>High frequency of phylogenetically diverse reductive dehalogenase-homologous genes in deep subseafloor sedimentary metagenomes.</title>
        <authorList>
            <person name="Kawai M."/>
            <person name="Futagami T."/>
            <person name="Toyoda A."/>
            <person name="Takaki Y."/>
            <person name="Nishi S."/>
            <person name="Hori S."/>
            <person name="Arai W."/>
            <person name="Tsubouchi T."/>
            <person name="Morono Y."/>
            <person name="Uchiyama I."/>
            <person name="Ito T."/>
            <person name="Fujiyama A."/>
            <person name="Inagaki F."/>
            <person name="Takami H."/>
        </authorList>
    </citation>
    <scope>NUCLEOTIDE SEQUENCE</scope>
    <source>
        <strain evidence="1">Expedition CK06-06</strain>
    </source>
</reference>
<proteinExistence type="predicted"/>